<keyword evidence="2" id="KW-1185">Reference proteome</keyword>
<dbReference type="RefSeq" id="WP_038453020.1">
    <property type="nucleotide sequence ID" value="NZ_CP009043.1"/>
</dbReference>
<dbReference type="eggNOG" id="COG0009">
    <property type="taxonomic scope" value="Bacteria"/>
</dbReference>
<dbReference type="EC" id="2.7.7.87" evidence="1"/>
<protein>
    <submittedName>
        <fullName evidence="1">Threonylcarbamoyl-AMP synthase TsaC</fullName>
        <ecNumber evidence="1">2.7.7.87</ecNumber>
    </submittedName>
</protein>
<sequence>MIYLAQTDTTAGFLSQSLLEINLAKGRRSDQPCLICVSKFKNLAKFTRIPTKFKNLVRRSSRTTFIYPNNQALRVVKNHPHSQFLDDIIWAYSSSANAHGKGFDIEFAKAKADVIIDEEFHQSSPSKIYKISRTKLRKIR</sequence>
<dbReference type="InterPro" id="IPR017945">
    <property type="entry name" value="DHBP_synth_RibB-like_a/b_dom"/>
</dbReference>
<accession>A0A076F932</accession>
<dbReference type="STRING" id="1244531.CIG2463D_0340"/>
<evidence type="ECO:0000313" key="2">
    <source>
        <dbReference type="Proteomes" id="UP000028486"/>
    </source>
</evidence>
<dbReference type="KEGG" id="caj:CIG1485E_0332"/>
<keyword evidence="1" id="KW-0808">Transferase</keyword>
<dbReference type="SUPFAM" id="SSF55821">
    <property type="entry name" value="YrdC/RibB"/>
    <property type="match status" value="1"/>
</dbReference>
<dbReference type="AlphaFoldDB" id="A0A076F932"/>
<reference evidence="2" key="1">
    <citation type="journal article" date="2014" name="Genome Announc.">
        <title>Complete Genome Sequence of Campylobacter iguaniorum Strain 1485ET, Isolated from a Bearded Dragon (Pogona vitticeps).</title>
        <authorList>
            <person name="Gilbert M.J."/>
            <person name="Miller W.G."/>
            <person name="Yee E."/>
            <person name="Kik M."/>
            <person name="Wagenaar J.A."/>
            <person name="Duim B."/>
        </authorList>
    </citation>
    <scope>NUCLEOTIDE SEQUENCE [LARGE SCALE GENOMIC DNA]</scope>
    <source>
        <strain evidence="2">1485E</strain>
    </source>
</reference>
<keyword evidence="1" id="KW-0548">Nucleotidyltransferase</keyword>
<dbReference type="PATRIC" id="fig|1244531.6.peg.280"/>
<gene>
    <name evidence="1" type="primary">tsaC</name>
    <name evidence="1" type="ORF">CIG1485E_0332</name>
</gene>
<dbReference type="EMBL" id="CP009043">
    <property type="protein sequence ID" value="AII14203.1"/>
    <property type="molecule type" value="Genomic_DNA"/>
</dbReference>
<evidence type="ECO:0000313" key="1">
    <source>
        <dbReference type="EMBL" id="AII14203.1"/>
    </source>
</evidence>
<dbReference type="Proteomes" id="UP000028486">
    <property type="component" value="Chromosome"/>
</dbReference>
<dbReference type="OrthoDB" id="5339525at2"/>
<name>A0A076F932_9BACT</name>
<organism evidence="1 2">
    <name type="scientific">Campylobacter iguaniorum</name>
    <dbReference type="NCBI Taxonomy" id="1244531"/>
    <lineage>
        <taxon>Bacteria</taxon>
        <taxon>Pseudomonadati</taxon>
        <taxon>Campylobacterota</taxon>
        <taxon>Epsilonproteobacteria</taxon>
        <taxon>Campylobacterales</taxon>
        <taxon>Campylobacteraceae</taxon>
        <taxon>Campylobacter</taxon>
    </lineage>
</organism>
<dbReference type="GO" id="GO:0061710">
    <property type="term" value="F:L-threonylcarbamoyladenylate synthase"/>
    <property type="evidence" value="ECO:0007669"/>
    <property type="project" value="UniProtKB-EC"/>
</dbReference>
<proteinExistence type="predicted"/>
<dbReference type="Gene3D" id="3.90.870.10">
    <property type="entry name" value="DHBP synthase"/>
    <property type="match status" value="1"/>
</dbReference>
<dbReference type="HOGENOM" id="CLU_117136_0_0_7"/>